<dbReference type="Gene3D" id="2.70.20.10">
    <property type="entry name" value="Topoisomerase I, domain 3"/>
    <property type="match status" value="2"/>
</dbReference>
<evidence type="ECO:0000259" key="3">
    <source>
        <dbReference type="PROSITE" id="PS50880"/>
    </source>
</evidence>
<sequence length="1221" mass="134987">MREIRTQKARQQTVADVVVVDVDDTSLLLRLPPELLPTMVEASASPLHTYLQLLSLCRATRTAVRGTPPRELSFCDDEDSDIDRLIAQVTVPTPDALAALVGPCKGLVRLTLPVGDVLPLGRCHPEETARAPWVNEAFSGHGRLAVLRVPSAATFMPALPGIVGHLPGLAELHLGDPDRTTIMTRRVPPRVVRGHISEELLRSGFATLLATLGRSCPGLRVLHHTISGVPPPPEEGLASLQRLILDWYSVDFLRPLASRLTQLRLLRPDIHAGLADVGLCRLETLQLSLRANTNTLRTVILTAACDDAPEVEAAQVSALLGPLNGLPHLTDLTVIVKVDGRNLWAPSHEVVFGCLRPRLLDQLEHLAVHQHRTQKCYCHSRPSPAIRVASRSLRTLCFDVRNIDLNETTFELACPRLEQLAMPEHDKHDGSLGGLVLDCPQLRSIEGFPTLGCQHQATVMPHLARVRGILRNVGIRPPYLSRLLNMAPQLRDLSPVVDCGSELDLLRRLLASDVLTRLSLTVDADTLPDHDGAQPPCVGRTLRLPAQLERLEVHVWYTSNIELVVDGPGLRSLRLDATTYSYSSRLGLADPGGPVPPLVNLALVVQPDRPCGPDLVENSLMEDAAGSVELLGARLRRVCLKGTFSGWPQLAAALGRLPRLADLCLKMLTSEGDLVLACPVLKRLTLSCARFRSVVFDCPLLEIISEGICPEAVQRFEPVGGRVPPNLHLDVFVARRLAGRFPWLMQVPEVEPESRLCPTSPLTVRSIMFCLFQVFLNGDGFFITIYPQQRSVAFAGGKRGLTGKGEPAKSPQHQKPLATALNVAEKPSVAREIASALGGGTARQRPGVMRSPAVFEFRYTIQGRNYEMMVTAVAGHLMELDFPPQFRTFRSCEPIQLFDMPVEKTVSEDKQDIRQNLEREARNCSTLILWLDCDREGENIASEVVEVCRKVRPGIQVLRAHFSSVTARELTTAVQRLGRLKQEDVDAVDARQEIDLRIGAAFTRFLTLHLQHRYRGLDSMVSYGPCQFPTLGFVVDRYWKSVQFKPEDFFSITVTAAKESRIISVTSSTTAPCPSALAIVSLLYTTNHSQPLWLENIPVLTVVIPAVSFAPAALDTQDDAKATFSWDRGNLFDRTCCVILYELCCDNPQATVTRLVQREKRKWSRHTPAIPQTCHTWLTQTCHTDLPHLSHPTRSRHARLRFGSSPLCKRRPGDLNLNLTQ</sequence>
<dbReference type="PROSITE" id="PS50880">
    <property type="entry name" value="TOPRIM"/>
    <property type="match status" value="1"/>
</dbReference>
<dbReference type="SMART" id="SM00436">
    <property type="entry name" value="TOP1Bc"/>
    <property type="match status" value="1"/>
</dbReference>
<dbReference type="Proteomes" id="UP001141327">
    <property type="component" value="Unassembled WGS sequence"/>
</dbReference>
<dbReference type="InterPro" id="IPR003601">
    <property type="entry name" value="Topo_IA_2"/>
</dbReference>
<dbReference type="CDD" id="cd03362">
    <property type="entry name" value="TOPRIM_TopoIA_TopoIII"/>
    <property type="match status" value="1"/>
</dbReference>
<dbReference type="SUPFAM" id="SSF56712">
    <property type="entry name" value="Prokaryotic type I DNA topoisomerase"/>
    <property type="match status" value="1"/>
</dbReference>
<comment type="catalytic activity">
    <reaction evidence="2">
        <text>ATP-independent breakage of single-stranded DNA, followed by passage and rejoining.</text>
        <dbReference type="EC" id="5.6.2.1"/>
    </reaction>
</comment>
<dbReference type="Pfam" id="PF01131">
    <property type="entry name" value="Topoisom_bac"/>
    <property type="match status" value="1"/>
</dbReference>
<feature type="domain" description="Toprim" evidence="3">
    <location>
        <begin position="819"/>
        <end position="963"/>
    </location>
</feature>
<organism evidence="5 6">
    <name type="scientific">Paratrimastix pyriformis</name>
    <dbReference type="NCBI Taxonomy" id="342808"/>
    <lineage>
        <taxon>Eukaryota</taxon>
        <taxon>Metamonada</taxon>
        <taxon>Preaxostyla</taxon>
        <taxon>Paratrimastigidae</taxon>
        <taxon>Paratrimastix</taxon>
    </lineage>
</organism>
<evidence type="ECO:0000256" key="1">
    <source>
        <dbReference type="ARBA" id="ARBA00023235"/>
    </source>
</evidence>
<comment type="similarity">
    <text evidence="2">Belongs to the type IA topoisomerase family.</text>
</comment>
<reference evidence="5" key="1">
    <citation type="journal article" date="2022" name="bioRxiv">
        <title>Genomics of Preaxostyla Flagellates Illuminates Evolutionary Transitions and the Path Towards Mitochondrial Loss.</title>
        <authorList>
            <person name="Novak L.V.F."/>
            <person name="Treitli S.C."/>
            <person name="Pyrih J."/>
            <person name="Halakuc P."/>
            <person name="Pipaliya S.V."/>
            <person name="Vacek V."/>
            <person name="Brzon O."/>
            <person name="Soukal P."/>
            <person name="Eme L."/>
            <person name="Dacks J.B."/>
            <person name="Karnkowska A."/>
            <person name="Elias M."/>
            <person name="Hampl V."/>
        </authorList>
    </citation>
    <scope>NUCLEOTIDE SEQUENCE</scope>
    <source>
        <strain evidence="5">RCP-MX</strain>
    </source>
</reference>
<dbReference type="Gene3D" id="1.10.460.10">
    <property type="entry name" value="Topoisomerase I, domain 2"/>
    <property type="match status" value="1"/>
</dbReference>
<accession>A0ABQ8UIV2</accession>
<keyword evidence="1 2" id="KW-0413">Isomerase</keyword>
<dbReference type="SMART" id="SM00493">
    <property type="entry name" value="TOPRIM"/>
    <property type="match status" value="1"/>
</dbReference>
<name>A0ABQ8UIV2_9EUKA</name>
<dbReference type="InterPro" id="IPR006171">
    <property type="entry name" value="TOPRIM_dom"/>
</dbReference>
<dbReference type="PANTHER" id="PTHR11390:SF21">
    <property type="entry name" value="DNA TOPOISOMERASE 3-ALPHA"/>
    <property type="match status" value="1"/>
</dbReference>
<dbReference type="EMBL" id="JAPMOS010000030">
    <property type="protein sequence ID" value="KAJ4458347.1"/>
    <property type="molecule type" value="Genomic_DNA"/>
</dbReference>
<protein>
    <recommendedName>
        <fullName evidence="2">DNA topoisomerase</fullName>
        <ecNumber evidence="2">5.6.2.1</ecNumber>
    </recommendedName>
</protein>
<dbReference type="InterPro" id="IPR013824">
    <property type="entry name" value="Topo_IA_cen_sub1"/>
</dbReference>
<dbReference type="Pfam" id="PF01751">
    <property type="entry name" value="Toprim"/>
    <property type="match status" value="1"/>
</dbReference>
<dbReference type="InterPro" id="IPR013497">
    <property type="entry name" value="Topo_IA_cen"/>
</dbReference>
<comment type="caution">
    <text evidence="5">The sequence shown here is derived from an EMBL/GenBank/DDBJ whole genome shotgun (WGS) entry which is preliminary data.</text>
</comment>
<dbReference type="InterPro" id="IPR000380">
    <property type="entry name" value="Topo_IA"/>
</dbReference>
<keyword evidence="6" id="KW-1185">Reference proteome</keyword>
<dbReference type="InterPro" id="IPR034144">
    <property type="entry name" value="TOPRIM_TopoIII"/>
</dbReference>
<proteinExistence type="inferred from homology"/>
<dbReference type="InterPro" id="IPR032675">
    <property type="entry name" value="LRR_dom_sf"/>
</dbReference>
<comment type="function">
    <text evidence="2">Introduces a single-strand break via transesterification at a target site in duplex DNA. Releases the supercoiling and torsional tension of DNA introduced during the DNA replication and transcription by transiently cleaving and rejoining one strand of the DNA duplex. The scissile phosphodiester is attacked by the catalytic tyrosine of the enzyme, resulting in the formation of a DNA-(5'-phosphotyrosyl)-enzyme intermediate and the expulsion of a 3'-OH DNA strand.</text>
</comment>
<evidence type="ECO:0000256" key="2">
    <source>
        <dbReference type="RuleBase" id="RU362092"/>
    </source>
</evidence>
<evidence type="ECO:0000313" key="6">
    <source>
        <dbReference type="Proteomes" id="UP001141327"/>
    </source>
</evidence>
<dbReference type="PROSITE" id="PS52039">
    <property type="entry name" value="TOPO_IA_2"/>
    <property type="match status" value="1"/>
</dbReference>
<keyword evidence="2" id="KW-0238">DNA-binding</keyword>
<dbReference type="InterPro" id="IPR023405">
    <property type="entry name" value="Topo_IA_core_domain"/>
</dbReference>
<evidence type="ECO:0000313" key="5">
    <source>
        <dbReference type="EMBL" id="KAJ4458347.1"/>
    </source>
</evidence>
<dbReference type="Gene3D" id="3.80.10.10">
    <property type="entry name" value="Ribonuclease Inhibitor"/>
    <property type="match status" value="1"/>
</dbReference>
<evidence type="ECO:0000259" key="4">
    <source>
        <dbReference type="PROSITE" id="PS52039"/>
    </source>
</evidence>
<gene>
    <name evidence="5" type="ORF">PAPYR_5891</name>
</gene>
<dbReference type="Gene3D" id="3.40.50.140">
    <property type="match status" value="1"/>
</dbReference>
<dbReference type="InterPro" id="IPR013825">
    <property type="entry name" value="Topo_IA_cen_sub2"/>
</dbReference>
<dbReference type="EC" id="5.6.2.1" evidence="2"/>
<dbReference type="PANTHER" id="PTHR11390">
    <property type="entry name" value="PROKARYOTIC DNA TOPOISOMERASE"/>
    <property type="match status" value="1"/>
</dbReference>
<keyword evidence="2" id="KW-0799">Topoisomerase</keyword>
<feature type="domain" description="Topo IA-type catalytic" evidence="4">
    <location>
        <begin position="981"/>
        <end position="1221"/>
    </location>
</feature>